<dbReference type="Pfam" id="PF13602">
    <property type="entry name" value="ADH_zinc_N_2"/>
    <property type="match status" value="1"/>
</dbReference>
<accession>A0AAE0DHP9</accession>
<dbReference type="InterPro" id="IPR020843">
    <property type="entry name" value="ER"/>
</dbReference>
<evidence type="ECO:0000259" key="1">
    <source>
        <dbReference type="SMART" id="SM00829"/>
    </source>
</evidence>
<dbReference type="InterPro" id="IPR013154">
    <property type="entry name" value="ADH-like_N"/>
</dbReference>
<dbReference type="PANTHER" id="PTHR11695">
    <property type="entry name" value="ALCOHOL DEHYDROGENASE RELATED"/>
    <property type="match status" value="1"/>
</dbReference>
<name>A0AAE0DHP9_9LECA</name>
<dbReference type="AlphaFoldDB" id="A0AAE0DHP9"/>
<dbReference type="GO" id="GO:0008270">
    <property type="term" value="F:zinc ion binding"/>
    <property type="evidence" value="ECO:0007669"/>
    <property type="project" value="InterPro"/>
</dbReference>
<dbReference type="Gene3D" id="3.90.180.10">
    <property type="entry name" value="Medium-chain alcohol dehydrogenases, catalytic domain"/>
    <property type="match status" value="1"/>
</dbReference>
<gene>
    <name evidence="2" type="ORF">OEA41_002779</name>
</gene>
<dbReference type="CDD" id="cd05289">
    <property type="entry name" value="MDR_like_2"/>
    <property type="match status" value="1"/>
</dbReference>
<evidence type="ECO:0000313" key="3">
    <source>
        <dbReference type="Proteomes" id="UP001276659"/>
    </source>
</evidence>
<sequence length="339" mass="36896">MAATSTIPKHPLIAKTLIFDSPSQTLNIYASYPVPMPDPAKNDHLIQVKSTALCTRELVWPALFPAAMFAENPEKKITPGYDLAGTVITAPPASPFSPGDEIYARTRPSRPGNCREYTIARTEEMALKPQKLNWVEAATVPLSAITAWQALFKYAGVKGLDDSNTAGKRALIVAAAGGVGVWLVQLARIAGLEVVAQVGSAKNDTFVRGLGASETVNYKMESLKEWAEREGPVDIVIDLLGGKTLEDAWYCVTDGGTLISIFEPPEGKRPEGLKNKVVKNDFFIMEPNGQNLAEISRLLNEGHCRAVVDSVWDFEDYNRAFERLDGGHANGKVVIKITE</sequence>
<dbReference type="InterPro" id="IPR002364">
    <property type="entry name" value="Quin_OxRdtase/zeta-crystal_CS"/>
</dbReference>
<dbReference type="InterPro" id="IPR036291">
    <property type="entry name" value="NAD(P)-bd_dom_sf"/>
</dbReference>
<comment type="caution">
    <text evidence="2">The sequence shown here is derived from an EMBL/GenBank/DDBJ whole genome shotgun (WGS) entry which is preliminary data.</text>
</comment>
<organism evidence="2 3">
    <name type="scientific">Lepraria neglecta</name>
    <dbReference type="NCBI Taxonomy" id="209136"/>
    <lineage>
        <taxon>Eukaryota</taxon>
        <taxon>Fungi</taxon>
        <taxon>Dikarya</taxon>
        <taxon>Ascomycota</taxon>
        <taxon>Pezizomycotina</taxon>
        <taxon>Lecanoromycetes</taxon>
        <taxon>OSLEUM clade</taxon>
        <taxon>Lecanoromycetidae</taxon>
        <taxon>Lecanorales</taxon>
        <taxon>Lecanorineae</taxon>
        <taxon>Stereocaulaceae</taxon>
        <taxon>Lepraria</taxon>
    </lineage>
</organism>
<dbReference type="SUPFAM" id="SSF50129">
    <property type="entry name" value="GroES-like"/>
    <property type="match status" value="1"/>
</dbReference>
<dbReference type="SUPFAM" id="SSF51735">
    <property type="entry name" value="NAD(P)-binding Rossmann-fold domains"/>
    <property type="match status" value="1"/>
</dbReference>
<dbReference type="PROSITE" id="PS01162">
    <property type="entry name" value="QOR_ZETA_CRYSTAL"/>
    <property type="match status" value="1"/>
</dbReference>
<feature type="domain" description="Enoyl reductase (ER)" evidence="1">
    <location>
        <begin position="21"/>
        <end position="335"/>
    </location>
</feature>
<dbReference type="GO" id="GO:0005739">
    <property type="term" value="C:mitochondrion"/>
    <property type="evidence" value="ECO:0007669"/>
    <property type="project" value="TreeGrafter"/>
</dbReference>
<dbReference type="Pfam" id="PF08240">
    <property type="entry name" value="ADH_N"/>
    <property type="match status" value="1"/>
</dbReference>
<reference evidence="2" key="1">
    <citation type="submission" date="2022-11" db="EMBL/GenBank/DDBJ databases">
        <title>Chromosomal genome sequence assembly and mating type (MAT) locus characterization of the leprose asexual lichenized fungus Lepraria neglecta (Nyl.) Erichsen.</title>
        <authorList>
            <person name="Allen J.L."/>
            <person name="Pfeffer B."/>
        </authorList>
    </citation>
    <scope>NUCLEOTIDE SEQUENCE</scope>
    <source>
        <strain evidence="2">Allen 5258</strain>
    </source>
</reference>
<dbReference type="PANTHER" id="PTHR11695:SF647">
    <property type="entry name" value="ENOYL REDUCTASE (ER) DOMAIN-CONTAINING PROTEIN"/>
    <property type="match status" value="1"/>
</dbReference>
<protein>
    <recommendedName>
        <fullName evidence="1">Enoyl reductase (ER) domain-containing protein</fullName>
    </recommendedName>
</protein>
<dbReference type="Proteomes" id="UP001276659">
    <property type="component" value="Unassembled WGS sequence"/>
</dbReference>
<dbReference type="InterPro" id="IPR050700">
    <property type="entry name" value="YIM1/Zinc_Alcohol_DH_Fams"/>
</dbReference>
<dbReference type="GO" id="GO:0016491">
    <property type="term" value="F:oxidoreductase activity"/>
    <property type="evidence" value="ECO:0007669"/>
    <property type="project" value="InterPro"/>
</dbReference>
<dbReference type="EMBL" id="JASNWA010000008">
    <property type="protein sequence ID" value="KAK3170697.1"/>
    <property type="molecule type" value="Genomic_DNA"/>
</dbReference>
<dbReference type="Gene3D" id="3.40.50.720">
    <property type="entry name" value="NAD(P)-binding Rossmann-like Domain"/>
    <property type="match status" value="1"/>
</dbReference>
<evidence type="ECO:0000313" key="2">
    <source>
        <dbReference type="EMBL" id="KAK3170697.1"/>
    </source>
</evidence>
<keyword evidence="3" id="KW-1185">Reference proteome</keyword>
<dbReference type="SMART" id="SM00829">
    <property type="entry name" value="PKS_ER"/>
    <property type="match status" value="1"/>
</dbReference>
<dbReference type="InterPro" id="IPR011032">
    <property type="entry name" value="GroES-like_sf"/>
</dbReference>
<proteinExistence type="predicted"/>